<evidence type="ECO:0000313" key="2">
    <source>
        <dbReference type="Proteomes" id="UP000600080"/>
    </source>
</evidence>
<dbReference type="Proteomes" id="UP000600080">
    <property type="component" value="Unassembled WGS sequence"/>
</dbReference>
<keyword evidence="2" id="KW-1185">Reference proteome</keyword>
<reference evidence="2" key="1">
    <citation type="journal article" date="2019" name="Int. J. Syst. Evol. Microbiol.">
        <title>The Global Catalogue of Microorganisms (GCM) 10K type strain sequencing project: providing services to taxonomists for standard genome sequencing and annotation.</title>
        <authorList>
            <consortium name="The Broad Institute Genomics Platform"/>
            <consortium name="The Broad Institute Genome Sequencing Center for Infectious Disease"/>
            <person name="Wu L."/>
            <person name="Ma J."/>
        </authorList>
    </citation>
    <scope>NUCLEOTIDE SEQUENCE [LARGE SCALE GENOMIC DNA]</scope>
    <source>
        <strain evidence="2">CGMCC 4.7323</strain>
    </source>
</reference>
<organism evidence="1 2">
    <name type="scientific">Streptomyces kronopolitis</name>
    <dbReference type="NCBI Taxonomy" id="1612435"/>
    <lineage>
        <taxon>Bacteria</taxon>
        <taxon>Bacillati</taxon>
        <taxon>Actinomycetota</taxon>
        <taxon>Actinomycetes</taxon>
        <taxon>Kitasatosporales</taxon>
        <taxon>Streptomycetaceae</taxon>
        <taxon>Streptomyces</taxon>
    </lineage>
</organism>
<dbReference type="EMBL" id="BMND01000012">
    <property type="protein sequence ID" value="GGN47190.1"/>
    <property type="molecule type" value="Genomic_DNA"/>
</dbReference>
<sequence length="75" mass="8264">MLAHRHEQVRRRQLAHATHGVFTDYAAFAPQLQAAGLMTAAGRNSLVGTIDPAVSVPLVRSEVYSFFVRHLPAPR</sequence>
<gene>
    <name evidence="1" type="ORF">GCM10012285_32690</name>
</gene>
<proteinExistence type="predicted"/>
<evidence type="ECO:0000313" key="1">
    <source>
        <dbReference type="EMBL" id="GGN47190.1"/>
    </source>
</evidence>
<protein>
    <submittedName>
        <fullName evidence="1">Uncharacterized protein</fullName>
    </submittedName>
</protein>
<accession>A0ABQ2JJF6</accession>
<dbReference type="GeneID" id="301549014"/>
<comment type="caution">
    <text evidence="1">The sequence shown here is derived from an EMBL/GenBank/DDBJ whole genome shotgun (WGS) entry which is preliminary data.</text>
</comment>
<dbReference type="RefSeq" id="WP_189098653.1">
    <property type="nucleotide sequence ID" value="NZ_BMND01000012.1"/>
</dbReference>
<name>A0ABQ2JJF6_9ACTN</name>